<dbReference type="EMBL" id="GL433848">
    <property type="protein sequence ID" value="EFN54169.1"/>
    <property type="molecule type" value="Genomic_DNA"/>
</dbReference>
<accession>E1ZIJ6</accession>
<evidence type="ECO:0000256" key="1">
    <source>
        <dbReference type="ARBA" id="ARBA00022737"/>
    </source>
</evidence>
<dbReference type="Proteomes" id="UP000008141">
    <property type="component" value="Unassembled WGS sequence"/>
</dbReference>
<sequence>MAHAAGLRAATEGRLNDAERFFKIYLLDEPDSASGWSNLGNVHQQQGQAQQAVEDYSKAVALAPEVSDCVLALGDSSRALDLWQSAAADCDRAIELDPKEYAAWFDRGNIDLRLQDYAAALTDFGTAADLAPGLGGYRLRQATLMFQQGDVDGARRTMQGVTRKYSNYAEAHAALAAVEWSRGDAERAEQQFYRAVAQDERWNNMGWILENTRWPPKLESAMQRFLSMGG</sequence>
<organism evidence="5">
    <name type="scientific">Chlorella variabilis</name>
    <name type="common">Green alga</name>
    <dbReference type="NCBI Taxonomy" id="554065"/>
    <lineage>
        <taxon>Eukaryota</taxon>
        <taxon>Viridiplantae</taxon>
        <taxon>Chlorophyta</taxon>
        <taxon>core chlorophytes</taxon>
        <taxon>Trebouxiophyceae</taxon>
        <taxon>Chlorellales</taxon>
        <taxon>Chlorellaceae</taxon>
        <taxon>Chlorella clade</taxon>
        <taxon>Chlorella</taxon>
    </lineage>
</organism>
<dbReference type="PANTHER" id="PTHR44858:SF19">
    <property type="match status" value="1"/>
</dbReference>
<dbReference type="RefSeq" id="XP_005846271.1">
    <property type="nucleotide sequence ID" value="XM_005846209.1"/>
</dbReference>
<dbReference type="InterPro" id="IPR011990">
    <property type="entry name" value="TPR-like_helical_dom_sf"/>
</dbReference>
<reference evidence="4 5" key="1">
    <citation type="journal article" date="2010" name="Plant Cell">
        <title>The Chlorella variabilis NC64A genome reveals adaptation to photosymbiosis, coevolution with viruses, and cryptic sex.</title>
        <authorList>
            <person name="Blanc G."/>
            <person name="Duncan G."/>
            <person name="Agarkova I."/>
            <person name="Borodovsky M."/>
            <person name="Gurnon J."/>
            <person name="Kuo A."/>
            <person name="Lindquist E."/>
            <person name="Lucas S."/>
            <person name="Pangilinan J."/>
            <person name="Polle J."/>
            <person name="Salamov A."/>
            <person name="Terry A."/>
            <person name="Yamada T."/>
            <person name="Dunigan D.D."/>
            <person name="Grigoriev I.V."/>
            <person name="Claverie J.M."/>
            <person name="Van Etten J.L."/>
        </authorList>
    </citation>
    <scope>NUCLEOTIDE SEQUENCE [LARGE SCALE GENOMIC DNA]</scope>
    <source>
        <strain evidence="4 5">NC64A</strain>
    </source>
</reference>
<dbReference type="Pfam" id="PF00515">
    <property type="entry name" value="TPR_1"/>
    <property type="match status" value="1"/>
</dbReference>
<dbReference type="InterPro" id="IPR050498">
    <property type="entry name" value="Ycf3"/>
</dbReference>
<feature type="repeat" description="TPR" evidence="3">
    <location>
        <begin position="33"/>
        <end position="66"/>
    </location>
</feature>
<dbReference type="PANTHER" id="PTHR44858">
    <property type="entry name" value="TETRATRICOPEPTIDE REPEAT PROTEIN 6"/>
    <property type="match status" value="1"/>
</dbReference>
<dbReference type="Pfam" id="PF14559">
    <property type="entry name" value="TPR_19"/>
    <property type="match status" value="1"/>
</dbReference>
<dbReference type="SMART" id="SM00028">
    <property type="entry name" value="TPR"/>
    <property type="match status" value="4"/>
</dbReference>
<dbReference type="Gene3D" id="1.25.40.10">
    <property type="entry name" value="Tetratricopeptide repeat domain"/>
    <property type="match status" value="3"/>
</dbReference>
<keyword evidence="5" id="KW-1185">Reference proteome</keyword>
<keyword evidence="1" id="KW-0677">Repeat</keyword>
<dbReference type="OMA" id="PAVWSNR"/>
<evidence type="ECO:0000313" key="4">
    <source>
        <dbReference type="EMBL" id="EFN54169.1"/>
    </source>
</evidence>
<dbReference type="OrthoDB" id="2335338at2759"/>
<dbReference type="InterPro" id="IPR019734">
    <property type="entry name" value="TPR_rpt"/>
</dbReference>
<dbReference type="eggNOG" id="KOG4626">
    <property type="taxonomic scope" value="Eukaryota"/>
</dbReference>
<dbReference type="PROSITE" id="PS50005">
    <property type="entry name" value="TPR"/>
    <property type="match status" value="2"/>
</dbReference>
<evidence type="ECO:0000313" key="5">
    <source>
        <dbReference type="Proteomes" id="UP000008141"/>
    </source>
</evidence>
<name>E1ZIJ6_CHLVA</name>
<evidence type="ECO:0000256" key="3">
    <source>
        <dbReference type="PROSITE-ProRule" id="PRU00339"/>
    </source>
</evidence>
<gene>
    <name evidence="4" type="ORF">CHLNCDRAFT_24938</name>
</gene>
<dbReference type="STRING" id="554065.E1ZIJ6"/>
<protein>
    <submittedName>
        <fullName evidence="4">Uncharacterized protein</fullName>
    </submittedName>
</protein>
<dbReference type="GeneID" id="17353605"/>
<keyword evidence="2 3" id="KW-0802">TPR repeat</keyword>
<proteinExistence type="predicted"/>
<dbReference type="InParanoid" id="E1ZIJ6"/>
<dbReference type="PROSITE" id="PS50293">
    <property type="entry name" value="TPR_REGION"/>
    <property type="match status" value="1"/>
</dbReference>
<feature type="repeat" description="TPR" evidence="3">
    <location>
        <begin position="101"/>
        <end position="134"/>
    </location>
</feature>
<evidence type="ECO:0000256" key="2">
    <source>
        <dbReference type="ARBA" id="ARBA00022803"/>
    </source>
</evidence>
<dbReference type="KEGG" id="cvr:CHLNCDRAFT_24938"/>
<dbReference type="AlphaFoldDB" id="E1ZIJ6"/>
<dbReference type="SUPFAM" id="SSF48452">
    <property type="entry name" value="TPR-like"/>
    <property type="match status" value="1"/>
</dbReference>